<sequence length="38" mass="4030">MKGCDGIAPPRQSRAKWLIASGKGASYLSARALANRRA</sequence>
<organism evidence="1 2">
    <name type="scientific">Burkholderia singularis</name>
    <dbReference type="NCBI Taxonomy" id="1503053"/>
    <lineage>
        <taxon>Bacteria</taxon>
        <taxon>Pseudomonadati</taxon>
        <taxon>Pseudomonadota</taxon>
        <taxon>Betaproteobacteria</taxon>
        <taxon>Burkholderiales</taxon>
        <taxon>Burkholderiaceae</taxon>
        <taxon>Burkholderia</taxon>
        <taxon>pseudomallei group</taxon>
    </lineage>
</organism>
<dbReference type="EMBL" id="FXAN01000075">
    <property type="protein sequence ID" value="SMG01525.1"/>
    <property type="molecule type" value="Genomic_DNA"/>
</dbReference>
<gene>
    <name evidence="1" type="ORF">BSIN_4405</name>
</gene>
<reference evidence="1 2" key="1">
    <citation type="submission" date="2017-04" db="EMBL/GenBank/DDBJ databases">
        <authorList>
            <person name="Afonso C.L."/>
            <person name="Miller P.J."/>
            <person name="Scott M.A."/>
            <person name="Spackman E."/>
            <person name="Goraichik I."/>
            <person name="Dimitrov K.M."/>
            <person name="Suarez D.L."/>
            <person name="Swayne D.E."/>
        </authorList>
    </citation>
    <scope>NUCLEOTIDE SEQUENCE [LARGE SCALE GENOMIC DNA]</scope>
    <source>
        <strain evidence="1">LMG 28154</strain>
    </source>
</reference>
<dbReference type="AlphaFoldDB" id="A0A238H8W8"/>
<protein>
    <submittedName>
        <fullName evidence="1">Uncharacterized protein</fullName>
    </submittedName>
</protein>
<evidence type="ECO:0000313" key="1">
    <source>
        <dbReference type="EMBL" id="SMG01525.1"/>
    </source>
</evidence>
<dbReference type="Proteomes" id="UP000198460">
    <property type="component" value="Unassembled WGS sequence"/>
</dbReference>
<evidence type="ECO:0000313" key="2">
    <source>
        <dbReference type="Proteomes" id="UP000198460"/>
    </source>
</evidence>
<accession>A0A238H8W8</accession>
<proteinExistence type="predicted"/>
<name>A0A238H8W8_9BURK</name>